<organism evidence="2 3">
    <name type="scientific">Gracilibacillus oryzae</name>
    <dbReference type="NCBI Taxonomy" id="1672701"/>
    <lineage>
        <taxon>Bacteria</taxon>
        <taxon>Bacillati</taxon>
        <taxon>Bacillota</taxon>
        <taxon>Bacilli</taxon>
        <taxon>Bacillales</taxon>
        <taxon>Bacillaceae</taxon>
        <taxon>Gracilibacillus</taxon>
    </lineage>
</organism>
<keyword evidence="1" id="KW-0812">Transmembrane</keyword>
<evidence type="ECO:0000313" key="2">
    <source>
        <dbReference type="EMBL" id="KAB8137912.1"/>
    </source>
</evidence>
<reference evidence="2 3" key="1">
    <citation type="submission" date="2019-10" db="EMBL/GenBank/DDBJ databases">
        <title>Gracilibacillus sp. nov. isolated from rice seeds.</title>
        <authorList>
            <person name="He S."/>
        </authorList>
    </citation>
    <scope>NUCLEOTIDE SEQUENCE [LARGE SCALE GENOMIC DNA]</scope>
    <source>
        <strain evidence="2 3">TD8</strain>
    </source>
</reference>
<protein>
    <submittedName>
        <fullName evidence="2">Uncharacterized protein</fullName>
    </submittedName>
</protein>
<proteinExistence type="predicted"/>
<gene>
    <name evidence="2" type="ORF">F9U64_07295</name>
</gene>
<sequence length="100" mass="11643">MQRIVALTLLFLIIFIPVHLTENTLTEQTVKITVAKDVQDNEFNPVNSGSDKFVNFYLPIIIILIAAIKYYRTHTYNQPLQRKLLARFYQSNYLVPVSLK</sequence>
<accession>A0A7C8GUX5</accession>
<dbReference type="EMBL" id="WEID01000032">
    <property type="protein sequence ID" value="KAB8137912.1"/>
    <property type="molecule type" value="Genomic_DNA"/>
</dbReference>
<dbReference type="AlphaFoldDB" id="A0A7C8GUX5"/>
<dbReference type="Proteomes" id="UP000480246">
    <property type="component" value="Unassembled WGS sequence"/>
</dbReference>
<dbReference type="RefSeq" id="WP_153402346.1">
    <property type="nucleotide sequence ID" value="NZ_ML762427.1"/>
</dbReference>
<evidence type="ECO:0000256" key="1">
    <source>
        <dbReference type="SAM" id="Phobius"/>
    </source>
</evidence>
<dbReference type="OrthoDB" id="2990361at2"/>
<comment type="caution">
    <text evidence="2">The sequence shown here is derived from an EMBL/GenBank/DDBJ whole genome shotgun (WGS) entry which is preliminary data.</text>
</comment>
<name>A0A7C8GUX5_9BACI</name>
<keyword evidence="1" id="KW-0472">Membrane</keyword>
<evidence type="ECO:0000313" key="3">
    <source>
        <dbReference type="Proteomes" id="UP000480246"/>
    </source>
</evidence>
<keyword evidence="3" id="KW-1185">Reference proteome</keyword>
<keyword evidence="1" id="KW-1133">Transmembrane helix</keyword>
<feature type="transmembrane region" description="Helical" evidence="1">
    <location>
        <begin position="53"/>
        <end position="71"/>
    </location>
</feature>